<keyword evidence="2" id="KW-1185">Reference proteome</keyword>
<organism evidence="1 2">
    <name type="scientific">Flavobacterium calami</name>
    <dbReference type="NCBI Taxonomy" id="3139144"/>
    <lineage>
        <taxon>Bacteria</taxon>
        <taxon>Pseudomonadati</taxon>
        <taxon>Bacteroidota</taxon>
        <taxon>Flavobacteriia</taxon>
        <taxon>Flavobacteriales</taxon>
        <taxon>Flavobacteriaceae</taxon>
        <taxon>Flavobacterium</taxon>
    </lineage>
</organism>
<proteinExistence type="predicted"/>
<evidence type="ECO:0000313" key="2">
    <source>
        <dbReference type="Proteomes" id="UP001485226"/>
    </source>
</evidence>
<reference evidence="1 2" key="1">
    <citation type="submission" date="2024-04" db="EMBL/GenBank/DDBJ databases">
        <title>Flavobacterium sp. DGU38 16S ribosomal RNA gene Genome sequencing and assembly.</title>
        <authorList>
            <person name="Park S."/>
        </authorList>
    </citation>
    <scope>NUCLEOTIDE SEQUENCE [LARGE SCALE GENOMIC DNA]</scope>
    <source>
        <strain evidence="1 2">DGU38</strain>
    </source>
</reference>
<evidence type="ECO:0000313" key="1">
    <source>
        <dbReference type="EMBL" id="MEL1256052.1"/>
    </source>
</evidence>
<evidence type="ECO:0008006" key="3">
    <source>
        <dbReference type="Google" id="ProtNLM"/>
    </source>
</evidence>
<dbReference type="Proteomes" id="UP001485226">
    <property type="component" value="Unassembled WGS sequence"/>
</dbReference>
<accession>A0ABU9IUD9</accession>
<gene>
    <name evidence="1" type="ORF">AAEO57_19835</name>
</gene>
<dbReference type="EMBL" id="JBBYHS010000028">
    <property type="protein sequence ID" value="MEL1256052.1"/>
    <property type="molecule type" value="Genomic_DNA"/>
</dbReference>
<comment type="caution">
    <text evidence="1">The sequence shown here is derived from an EMBL/GenBank/DDBJ whole genome shotgun (WGS) entry which is preliminary data.</text>
</comment>
<sequence>MKRETKQLMDSKFETLKANVQEIIDLIAAKNDREANNKLLEVSETLDEMIDFAEEDEEVREITRYQVLLNQLHVKINGEEPVDGE</sequence>
<name>A0ABU9IUD9_9FLAO</name>
<protein>
    <recommendedName>
        <fullName evidence="3">Phage protein</fullName>
    </recommendedName>
</protein>